<keyword evidence="2" id="KW-1185">Reference proteome</keyword>
<gene>
    <name evidence="1" type="ORF">FKW44_006579</name>
</gene>
<accession>A0A7T8QSZ8</accession>
<dbReference type="Proteomes" id="UP000595437">
    <property type="component" value="Chromosome 4"/>
</dbReference>
<organism evidence="1 2">
    <name type="scientific">Caligus rogercresseyi</name>
    <name type="common">Sea louse</name>
    <dbReference type="NCBI Taxonomy" id="217165"/>
    <lineage>
        <taxon>Eukaryota</taxon>
        <taxon>Metazoa</taxon>
        <taxon>Ecdysozoa</taxon>
        <taxon>Arthropoda</taxon>
        <taxon>Crustacea</taxon>
        <taxon>Multicrustacea</taxon>
        <taxon>Hexanauplia</taxon>
        <taxon>Copepoda</taxon>
        <taxon>Siphonostomatoida</taxon>
        <taxon>Caligidae</taxon>
        <taxon>Caligus</taxon>
    </lineage>
</organism>
<evidence type="ECO:0000313" key="1">
    <source>
        <dbReference type="EMBL" id="QQP53928.1"/>
    </source>
</evidence>
<name>A0A7T8QSZ8_CALRO</name>
<dbReference type="EMBL" id="CP045893">
    <property type="protein sequence ID" value="QQP53928.1"/>
    <property type="molecule type" value="Genomic_DNA"/>
</dbReference>
<protein>
    <submittedName>
        <fullName evidence="1">Uncharacterized protein</fullName>
    </submittedName>
</protein>
<proteinExistence type="predicted"/>
<dbReference type="AlphaFoldDB" id="A0A7T8QSZ8"/>
<feature type="non-terminal residue" evidence="1">
    <location>
        <position position="52"/>
    </location>
</feature>
<reference evidence="2" key="1">
    <citation type="submission" date="2021-01" db="EMBL/GenBank/DDBJ databases">
        <title>Caligus Genome Assembly.</title>
        <authorList>
            <person name="Gallardo-Escarate C."/>
        </authorList>
    </citation>
    <scope>NUCLEOTIDE SEQUENCE [LARGE SCALE GENOMIC DNA]</scope>
</reference>
<evidence type="ECO:0000313" key="2">
    <source>
        <dbReference type="Proteomes" id="UP000595437"/>
    </source>
</evidence>
<sequence>FMCPSKPWFLKFECGRKSYDRARPISKSYLSLLNLPSSWNKIILQSTNGIAD</sequence>
<feature type="non-terminal residue" evidence="1">
    <location>
        <position position="1"/>
    </location>
</feature>